<dbReference type="OrthoDB" id="8227562at2"/>
<gene>
    <name evidence="2" type="ORF">C9E81_15730</name>
</gene>
<accession>A0A3M0M8C1</accession>
<proteinExistence type="predicted"/>
<evidence type="ECO:0000313" key="2">
    <source>
        <dbReference type="EMBL" id="RMC33751.1"/>
    </source>
</evidence>
<organism evidence="2 3">
    <name type="scientific">Paracoccus alkanivorans</name>
    <dbReference type="NCBI Taxonomy" id="2116655"/>
    <lineage>
        <taxon>Bacteria</taxon>
        <taxon>Pseudomonadati</taxon>
        <taxon>Pseudomonadota</taxon>
        <taxon>Alphaproteobacteria</taxon>
        <taxon>Rhodobacterales</taxon>
        <taxon>Paracoccaceae</taxon>
        <taxon>Paracoccus</taxon>
    </lineage>
</organism>
<feature type="region of interest" description="Disordered" evidence="1">
    <location>
        <begin position="182"/>
        <end position="203"/>
    </location>
</feature>
<dbReference type="Proteomes" id="UP000273516">
    <property type="component" value="Unassembled WGS sequence"/>
</dbReference>
<protein>
    <recommendedName>
        <fullName evidence="4">Terminase small subunit</fullName>
    </recommendedName>
</protein>
<comment type="caution">
    <text evidence="2">The sequence shown here is derived from an EMBL/GenBank/DDBJ whole genome shotgun (WGS) entry which is preliminary data.</text>
</comment>
<dbReference type="Gene3D" id="1.10.10.1400">
    <property type="entry name" value="Terminase, small subunit, N-terminal DNA-binding domain, HTH motif"/>
    <property type="match status" value="1"/>
</dbReference>
<dbReference type="AlphaFoldDB" id="A0A3M0M8C1"/>
<dbReference type="RefSeq" id="WP_122113305.1">
    <property type="nucleotide sequence ID" value="NZ_QOKZ01000006.1"/>
</dbReference>
<sequence>MSGKALKPLTKMQEAFVAAYMELGEQTKAANVAGFKHPQQAGALLMSKPHIVAEIDRRRKRLEQRVVKPGEVVKQTVNIMRGNIADVMDWGFTEIEVQKPDGSTAKIPQPWVRAIPRDELPREVTDAIAEVQLTDKGAFKIKMHDKGAAIDKLMKHLGLYEADNRQHTDALAKLIAEVQGARMPVKRASDDAHASKEPSEVDE</sequence>
<dbReference type="GO" id="GO:0051276">
    <property type="term" value="P:chromosome organization"/>
    <property type="evidence" value="ECO:0007669"/>
    <property type="project" value="InterPro"/>
</dbReference>
<evidence type="ECO:0000313" key="3">
    <source>
        <dbReference type="Proteomes" id="UP000273516"/>
    </source>
</evidence>
<keyword evidence="3" id="KW-1185">Reference proteome</keyword>
<feature type="compositionally biased region" description="Basic and acidic residues" evidence="1">
    <location>
        <begin position="187"/>
        <end position="203"/>
    </location>
</feature>
<evidence type="ECO:0008006" key="4">
    <source>
        <dbReference type="Google" id="ProtNLM"/>
    </source>
</evidence>
<evidence type="ECO:0000256" key="1">
    <source>
        <dbReference type="SAM" id="MobiDB-lite"/>
    </source>
</evidence>
<dbReference type="InterPro" id="IPR038713">
    <property type="entry name" value="Terminase_Gp1_N_sf"/>
</dbReference>
<dbReference type="Pfam" id="PF03592">
    <property type="entry name" value="Terminase_2"/>
    <property type="match status" value="1"/>
</dbReference>
<name>A0A3M0M8C1_9RHOB</name>
<reference evidence="2 3" key="1">
    <citation type="submission" date="2018-07" db="EMBL/GenBank/DDBJ databases">
        <authorList>
            <person name="Zhang Y."/>
            <person name="Wang L."/>
            <person name="Ma S."/>
        </authorList>
    </citation>
    <scope>NUCLEOTIDE SEQUENCE [LARGE SCALE GENOMIC DNA]</scope>
    <source>
        <strain evidence="2 3">4-2</strain>
    </source>
</reference>
<dbReference type="InterPro" id="IPR005335">
    <property type="entry name" value="Terminase_ssu"/>
</dbReference>
<dbReference type="EMBL" id="QOKZ01000006">
    <property type="protein sequence ID" value="RMC33751.1"/>
    <property type="molecule type" value="Genomic_DNA"/>
</dbReference>